<dbReference type="InterPro" id="IPR038694">
    <property type="entry name" value="DUF427_sf"/>
</dbReference>
<evidence type="ECO:0000259" key="1">
    <source>
        <dbReference type="Pfam" id="PF04248"/>
    </source>
</evidence>
<dbReference type="AlphaFoldDB" id="I0V230"/>
<dbReference type="Pfam" id="PF04248">
    <property type="entry name" value="NTP_transf_9"/>
    <property type="match status" value="2"/>
</dbReference>
<sequence>MRCEAGITTRLALVVVIVDTYGDLKARNRGRIERGAKRVRAVFAGEVVADTTRPLLVWEVPYFPTYYLPREDVRTDLFVPTGRTRRSRQRGVGTVSHLRVGDKEAVDAVTEYPDSEVEILRDHVRLAWSAMDTWFEEDEEVYTHPRDPYVRVDVLASSRHVRVVVDGVTVAETRSPRLLFETNLPVRYYLPKIDVRLDLLEPSDTITHCPYKGQAEYWSVRVNGKLVEDLVWTYRAPLRESEPIAGYVAFPQERAEVYVDGVLDRG</sequence>
<dbReference type="Proteomes" id="UP000004691">
    <property type="component" value="Unassembled WGS sequence"/>
</dbReference>
<dbReference type="PANTHER" id="PTHR34310">
    <property type="entry name" value="DUF427 DOMAIN PROTEIN (AFU_ORTHOLOGUE AFUA_3G02220)"/>
    <property type="match status" value="1"/>
</dbReference>
<dbReference type="HOGENOM" id="CLU_059611_0_0_11"/>
<gene>
    <name evidence="2" type="ORF">SacxiDRAFT_1946</name>
</gene>
<dbReference type="EMBL" id="JH636049">
    <property type="protein sequence ID" value="EID54183.1"/>
    <property type="molecule type" value="Genomic_DNA"/>
</dbReference>
<accession>I0V230</accession>
<dbReference type="Gene3D" id="2.170.150.40">
    <property type="entry name" value="Domain of unknown function (DUF427)"/>
    <property type="match status" value="2"/>
</dbReference>
<reference evidence="2 3" key="1">
    <citation type="submission" date="2012-01" db="EMBL/GenBank/DDBJ databases">
        <title>Improved High-Quality Draft sequence of Saccharomonospora xinjiangensis XJ-54.</title>
        <authorList>
            <consortium name="US DOE Joint Genome Institute"/>
            <person name="Lucas S."/>
            <person name="Han J."/>
            <person name="Lapidus A."/>
            <person name="Cheng J.-F."/>
            <person name="Goodwin L."/>
            <person name="Pitluck S."/>
            <person name="Peters L."/>
            <person name="Mikhailova N."/>
            <person name="Teshima H."/>
            <person name="Detter J.C."/>
            <person name="Han C."/>
            <person name="Tapia R."/>
            <person name="Land M."/>
            <person name="Hauser L."/>
            <person name="Kyrpides N."/>
            <person name="Ivanova N."/>
            <person name="Pagani I."/>
            <person name="Brambilla E.-M."/>
            <person name="Klenk H.-P."/>
            <person name="Woyke T."/>
        </authorList>
    </citation>
    <scope>NUCLEOTIDE SEQUENCE [LARGE SCALE GENOMIC DNA]</scope>
    <source>
        <strain evidence="2 3">XJ-54</strain>
    </source>
</reference>
<dbReference type="STRING" id="882086.SacxiDRAFT_1946"/>
<keyword evidence="3" id="KW-1185">Reference proteome</keyword>
<proteinExistence type="predicted"/>
<evidence type="ECO:0000313" key="2">
    <source>
        <dbReference type="EMBL" id="EID54183.1"/>
    </source>
</evidence>
<dbReference type="RefSeq" id="WP_006238332.1">
    <property type="nucleotide sequence ID" value="NZ_JH636049.1"/>
</dbReference>
<organism evidence="2 3">
    <name type="scientific">Saccharomonospora xinjiangensis XJ-54</name>
    <dbReference type="NCBI Taxonomy" id="882086"/>
    <lineage>
        <taxon>Bacteria</taxon>
        <taxon>Bacillati</taxon>
        <taxon>Actinomycetota</taxon>
        <taxon>Actinomycetes</taxon>
        <taxon>Pseudonocardiales</taxon>
        <taxon>Pseudonocardiaceae</taxon>
        <taxon>Saccharomonospora</taxon>
    </lineage>
</organism>
<dbReference type="eggNOG" id="COG2343">
    <property type="taxonomic scope" value="Bacteria"/>
</dbReference>
<evidence type="ECO:0000313" key="3">
    <source>
        <dbReference type="Proteomes" id="UP000004691"/>
    </source>
</evidence>
<name>I0V230_9PSEU</name>
<feature type="domain" description="DUF427" evidence="1">
    <location>
        <begin position="39"/>
        <end position="125"/>
    </location>
</feature>
<dbReference type="PANTHER" id="PTHR34310:SF9">
    <property type="entry name" value="BLR5716 PROTEIN"/>
    <property type="match status" value="1"/>
</dbReference>
<feature type="domain" description="DUF427" evidence="1">
    <location>
        <begin position="161"/>
        <end position="251"/>
    </location>
</feature>
<protein>
    <recommendedName>
        <fullName evidence="1">DUF427 domain-containing protein</fullName>
    </recommendedName>
</protein>
<dbReference type="InterPro" id="IPR007361">
    <property type="entry name" value="DUF427"/>
</dbReference>